<organism evidence="2 3">
    <name type="scientific">Stachybotrys chlorohalonatus (strain IBT 40285)</name>
    <dbReference type="NCBI Taxonomy" id="1283841"/>
    <lineage>
        <taxon>Eukaryota</taxon>
        <taxon>Fungi</taxon>
        <taxon>Dikarya</taxon>
        <taxon>Ascomycota</taxon>
        <taxon>Pezizomycotina</taxon>
        <taxon>Sordariomycetes</taxon>
        <taxon>Hypocreomycetidae</taxon>
        <taxon>Hypocreales</taxon>
        <taxon>Stachybotryaceae</taxon>
        <taxon>Stachybotrys</taxon>
    </lineage>
</organism>
<accession>A0A084QMC3</accession>
<feature type="region of interest" description="Disordered" evidence="1">
    <location>
        <begin position="226"/>
        <end position="250"/>
    </location>
</feature>
<proteinExistence type="predicted"/>
<protein>
    <submittedName>
        <fullName evidence="2">Uncharacterized protein</fullName>
    </submittedName>
</protein>
<reference evidence="2 3" key="1">
    <citation type="journal article" date="2014" name="BMC Genomics">
        <title>Comparative genome sequencing reveals chemotype-specific gene clusters in the toxigenic black mold Stachybotrys.</title>
        <authorList>
            <person name="Semeiks J."/>
            <person name="Borek D."/>
            <person name="Otwinowski Z."/>
            <person name="Grishin N.V."/>
        </authorList>
    </citation>
    <scope>NUCLEOTIDE SEQUENCE [LARGE SCALE GENOMIC DNA]</scope>
    <source>
        <strain evidence="2 3">IBT 40285</strain>
    </source>
</reference>
<evidence type="ECO:0000256" key="1">
    <source>
        <dbReference type="SAM" id="MobiDB-lite"/>
    </source>
</evidence>
<dbReference type="EMBL" id="KL660620">
    <property type="protein sequence ID" value="KFA65108.1"/>
    <property type="molecule type" value="Genomic_DNA"/>
</dbReference>
<dbReference type="OrthoDB" id="10312475at2759"/>
<dbReference type="HOGENOM" id="CLU_1111957_0_0_1"/>
<name>A0A084QMC3_STAC4</name>
<gene>
    <name evidence="2" type="ORF">S40285_10070</name>
</gene>
<evidence type="ECO:0000313" key="3">
    <source>
        <dbReference type="Proteomes" id="UP000028524"/>
    </source>
</evidence>
<sequence length="250" mass="28152">MDSSDELHRRYMRARKESRKLLKQIFAQDSANAAPGHMIDQQLKAGKNEHEAMGCSPADPPSPVFMIASKPVLPPTRTQSETLAVQQSFNQGKPIFKLASIETAMARLDRDISLLRIPLSADFLVDVRSTIRCYYSDQLSLARYHSIDGEWPPVVQEIRVMVKRYEQGASFNDENYVPKDKTLQLVVLGWRYVCGEGHLPESVVRFLYRMGMEHYLDLDCHQDSGPIAGTDDEGSDKDGKDGKVGLLPKL</sequence>
<dbReference type="Proteomes" id="UP000028524">
    <property type="component" value="Unassembled WGS sequence"/>
</dbReference>
<dbReference type="InParanoid" id="A0A084QMC3"/>
<dbReference type="AlphaFoldDB" id="A0A084QMC3"/>
<evidence type="ECO:0000313" key="2">
    <source>
        <dbReference type="EMBL" id="KFA65108.1"/>
    </source>
</evidence>
<keyword evidence="3" id="KW-1185">Reference proteome</keyword>